<evidence type="ECO:0000256" key="4">
    <source>
        <dbReference type="ARBA" id="ARBA00022729"/>
    </source>
</evidence>
<dbReference type="PANTHER" id="PTHR15944:SF0">
    <property type="entry name" value="PRENYLCYSTEINE LYASE DOMAIN-CONTAINING PROTEIN"/>
    <property type="match status" value="1"/>
</dbReference>
<gene>
    <name evidence="10" type="ORF">GMORB2_1403</name>
</gene>
<dbReference type="PANTHER" id="PTHR15944">
    <property type="entry name" value="FARNESYLCYSTEINE LYASE"/>
    <property type="match status" value="1"/>
</dbReference>
<dbReference type="GO" id="GO:0030327">
    <property type="term" value="P:prenylated protein catabolic process"/>
    <property type="evidence" value="ECO:0007669"/>
    <property type="project" value="TreeGrafter"/>
</dbReference>
<evidence type="ECO:0000256" key="3">
    <source>
        <dbReference type="ARBA" id="ARBA00022630"/>
    </source>
</evidence>
<dbReference type="GO" id="GO:0030328">
    <property type="term" value="P:prenylcysteine catabolic process"/>
    <property type="evidence" value="ECO:0007669"/>
    <property type="project" value="InterPro"/>
</dbReference>
<dbReference type="GO" id="GO:0016829">
    <property type="term" value="F:lyase activity"/>
    <property type="evidence" value="ECO:0007669"/>
    <property type="project" value="UniProtKB-KW"/>
</dbReference>
<sequence length="519" mass="57080">MVAVTSRSIIGFLALGIWGCEATVRNVAIIGAGAAGSSTAYHLQRFAEELSPDVDFNITIFEKTGRIGGRTLTVGVYDDDRQPVELGASIFAGVNAILVNATRNFDLELTGLRDGDPGDVTAIWDGKRIVYDTKEGDSFWWDAARLWWRYGMSPYRASGLVKRVVDQFLSLYEEPWFPFRSLTQRAYELELSKLTGVTGAQLLEQNGITEQFGREILQAATRVNYASNLAHLHGVDTAVSLAAEGASAVEGGNWRIFDGMVRRSGAALRLNTTVTAIDVDVDADGGGEPGRDGKRYTITTTDSEGRYPVSFDKVVLASPWQFSRIRADENVLRHKIDAVNYTKLHVTLLTTPFRLRPGFFGLEPGSKAPSNVYTTLPVDEEPRLGNAAGSPGFFSVSTLRPVTDPRSGRREFLYKIFSPEPVEPTFLSDIFGVHVDEVKGKGDGGPISWYYPTSFYAYPTALPRVTFQDPVVGDGVFYTSGMEGFISTMETNALMGMNVARLMVDEVRGNFVKEYNDEL</sequence>
<dbReference type="OrthoDB" id="437369at2759"/>
<dbReference type="AlphaFoldDB" id="A0A9P4Z2D3"/>
<keyword evidence="10" id="KW-0456">Lyase</keyword>
<dbReference type="EMBL" id="JAANYQ010000002">
    <property type="protein sequence ID" value="KAF4126157.1"/>
    <property type="molecule type" value="Genomic_DNA"/>
</dbReference>
<reference evidence="10" key="1">
    <citation type="submission" date="2020-03" db="EMBL/GenBank/DDBJ databases">
        <title>Site-based positive gene gene selection in Geosmithia morbida across the United States reveals a broad range of putative effectors and factors for local host and environmental adapation.</title>
        <authorList>
            <person name="Onufrak A."/>
            <person name="Murdoch R.W."/>
            <person name="Gazis R."/>
            <person name="Huff M."/>
            <person name="Staton M."/>
            <person name="Klingeman W."/>
            <person name="Hadziabdic D."/>
        </authorList>
    </citation>
    <scope>NUCLEOTIDE SEQUENCE</scope>
    <source>
        <strain evidence="10">1262</strain>
    </source>
</reference>
<keyword evidence="7" id="KW-0325">Glycoprotein</keyword>
<keyword evidence="5" id="KW-0274">FAD</keyword>
<evidence type="ECO:0000256" key="8">
    <source>
        <dbReference type="SAM" id="SignalP"/>
    </source>
</evidence>
<accession>A0A9P4Z2D3</accession>
<evidence type="ECO:0000256" key="1">
    <source>
        <dbReference type="ARBA" id="ARBA00001974"/>
    </source>
</evidence>
<keyword evidence="6" id="KW-0560">Oxidoreductase</keyword>
<keyword evidence="11" id="KW-1185">Reference proteome</keyword>
<dbReference type="Proteomes" id="UP000749293">
    <property type="component" value="Unassembled WGS sequence"/>
</dbReference>
<organism evidence="10 11">
    <name type="scientific">Geosmithia morbida</name>
    <dbReference type="NCBI Taxonomy" id="1094350"/>
    <lineage>
        <taxon>Eukaryota</taxon>
        <taxon>Fungi</taxon>
        <taxon>Dikarya</taxon>
        <taxon>Ascomycota</taxon>
        <taxon>Pezizomycotina</taxon>
        <taxon>Sordariomycetes</taxon>
        <taxon>Hypocreomycetidae</taxon>
        <taxon>Hypocreales</taxon>
        <taxon>Bionectriaceae</taxon>
        <taxon>Geosmithia</taxon>
    </lineage>
</organism>
<comment type="similarity">
    <text evidence="2">Belongs to the prenylcysteine oxidase family.</text>
</comment>
<dbReference type="GeneID" id="55967633"/>
<evidence type="ECO:0000256" key="5">
    <source>
        <dbReference type="ARBA" id="ARBA00022827"/>
    </source>
</evidence>
<evidence type="ECO:0000313" key="11">
    <source>
        <dbReference type="Proteomes" id="UP000749293"/>
    </source>
</evidence>
<evidence type="ECO:0000256" key="7">
    <source>
        <dbReference type="ARBA" id="ARBA00023180"/>
    </source>
</evidence>
<evidence type="ECO:0000313" key="10">
    <source>
        <dbReference type="EMBL" id="KAF4126157.1"/>
    </source>
</evidence>
<name>A0A9P4Z2D3_9HYPO</name>
<proteinExistence type="inferred from homology"/>
<dbReference type="PIRSF" id="PIRSF036292">
    <property type="entry name" value="Prenylcysteine_oxidase"/>
    <property type="match status" value="1"/>
</dbReference>
<feature type="domain" description="Prenylcysteine lyase" evidence="9">
    <location>
        <begin position="135"/>
        <end position="510"/>
    </location>
</feature>
<evidence type="ECO:0000256" key="2">
    <source>
        <dbReference type="ARBA" id="ARBA00009967"/>
    </source>
</evidence>
<evidence type="ECO:0000256" key="6">
    <source>
        <dbReference type="ARBA" id="ARBA00023002"/>
    </source>
</evidence>
<keyword evidence="3" id="KW-0285">Flavoprotein</keyword>
<dbReference type="Gene3D" id="3.50.50.60">
    <property type="entry name" value="FAD/NAD(P)-binding domain"/>
    <property type="match status" value="1"/>
</dbReference>
<dbReference type="InterPro" id="IPR036188">
    <property type="entry name" value="FAD/NAD-bd_sf"/>
</dbReference>
<dbReference type="RefSeq" id="XP_035324809.1">
    <property type="nucleotide sequence ID" value="XM_035463385.1"/>
</dbReference>
<dbReference type="InterPro" id="IPR017046">
    <property type="entry name" value="Prenylcysteine_Oxase1"/>
</dbReference>
<comment type="caution">
    <text evidence="10">The sequence shown here is derived from an EMBL/GenBank/DDBJ whole genome shotgun (WGS) entry which is preliminary data.</text>
</comment>
<keyword evidence="4 8" id="KW-0732">Signal</keyword>
<feature type="chain" id="PRO_5040293382" evidence="8">
    <location>
        <begin position="23"/>
        <end position="519"/>
    </location>
</feature>
<comment type="cofactor">
    <cofactor evidence="1">
        <name>FAD</name>
        <dbReference type="ChEBI" id="CHEBI:57692"/>
    </cofactor>
</comment>
<evidence type="ECO:0000259" key="9">
    <source>
        <dbReference type="Pfam" id="PF07156"/>
    </source>
</evidence>
<protein>
    <submittedName>
        <fullName evidence="10">Prenylcysteine oxidase / farnesylcysteine lyase</fullName>
    </submittedName>
</protein>
<dbReference type="InterPro" id="IPR010795">
    <property type="entry name" value="Prenylcys_lyase"/>
</dbReference>
<dbReference type="Pfam" id="PF07156">
    <property type="entry name" value="Prenylcys_lyase"/>
    <property type="match status" value="1"/>
</dbReference>
<dbReference type="GO" id="GO:0001735">
    <property type="term" value="F:prenylcysteine oxidase activity"/>
    <property type="evidence" value="ECO:0007669"/>
    <property type="project" value="InterPro"/>
</dbReference>
<dbReference type="SUPFAM" id="SSF51905">
    <property type="entry name" value="FAD/NAD(P)-binding domain"/>
    <property type="match status" value="1"/>
</dbReference>
<dbReference type="Pfam" id="PF13450">
    <property type="entry name" value="NAD_binding_8"/>
    <property type="match status" value="1"/>
</dbReference>
<feature type="signal peptide" evidence="8">
    <location>
        <begin position="1"/>
        <end position="22"/>
    </location>
</feature>